<feature type="signal peptide" evidence="1">
    <location>
        <begin position="1"/>
        <end position="24"/>
    </location>
</feature>
<dbReference type="Gene3D" id="3.40.50.150">
    <property type="entry name" value="Vaccinia Virus protein VP39"/>
    <property type="match status" value="1"/>
</dbReference>
<dbReference type="PANTHER" id="PTHR12303">
    <property type="entry name" value="CARNOSINE N-METHYLTRANSFERASE"/>
    <property type="match status" value="1"/>
</dbReference>
<evidence type="ECO:0000256" key="1">
    <source>
        <dbReference type="SAM" id="SignalP"/>
    </source>
</evidence>
<proteinExistence type="predicted"/>
<dbReference type="SMART" id="SM01296">
    <property type="entry name" value="N2227"/>
    <property type="match status" value="1"/>
</dbReference>
<dbReference type="SUPFAM" id="SSF53335">
    <property type="entry name" value="S-adenosyl-L-methionine-dependent methyltransferases"/>
    <property type="match status" value="1"/>
</dbReference>
<accession>A0A6A6J3Z3</accession>
<gene>
    <name evidence="2" type="ORF">EI97DRAFT_471309</name>
</gene>
<dbReference type="OrthoDB" id="978at2759"/>
<organism evidence="2 3">
    <name type="scientific">Westerdykella ornata</name>
    <dbReference type="NCBI Taxonomy" id="318751"/>
    <lineage>
        <taxon>Eukaryota</taxon>
        <taxon>Fungi</taxon>
        <taxon>Dikarya</taxon>
        <taxon>Ascomycota</taxon>
        <taxon>Pezizomycotina</taxon>
        <taxon>Dothideomycetes</taxon>
        <taxon>Pleosporomycetidae</taxon>
        <taxon>Pleosporales</taxon>
        <taxon>Sporormiaceae</taxon>
        <taxon>Westerdykella</taxon>
    </lineage>
</organism>
<keyword evidence="2" id="KW-0489">Methyltransferase</keyword>
<keyword evidence="1" id="KW-0732">Signal</keyword>
<sequence length="409" mass="45663">MGISIYLSRFLTLFLCLVFPSYLAIRGTDSLSDTALLFSSLSRRAEAVHFALTSPLAPAPAPISTEATGRRRKRYPSFPDALAHSINSFEQYAFLAEKVLQRKHARYAKQTPAQKAISNKIGYSTHFEKSRKAVELNARFVEQIAQIARAHYHTGPGALEDEEDADFGLVDLAFGHLSRDWSTQGAKERQAVFPRVLDGLERHFGGKGRGKKVLVPGSGMGRLASDIADLGYDVTANELDYGSILAYHLLTNHTHSLHQHTLQPFATKWTHQANPSSRYTALTVPDHWPNKSVKLVEGDFLNMFPEDAEFDAVVTLFFIDMSDNVIDFLSNIHRLLKPGGVWINLGPLKWGTHSALQLSAEEVLQLADVLGFDVDQTSRKSIDSLYAEQPETLLKFTYVTQFWSATKRV</sequence>
<evidence type="ECO:0000313" key="3">
    <source>
        <dbReference type="Proteomes" id="UP000800097"/>
    </source>
</evidence>
<dbReference type="EMBL" id="ML986552">
    <property type="protein sequence ID" value="KAF2271290.1"/>
    <property type="molecule type" value="Genomic_DNA"/>
</dbReference>
<feature type="chain" id="PRO_5025399699" evidence="1">
    <location>
        <begin position="25"/>
        <end position="409"/>
    </location>
</feature>
<protein>
    <submittedName>
        <fullName evidence="2">Methyltransferase-like protein</fullName>
    </submittedName>
</protein>
<evidence type="ECO:0000313" key="2">
    <source>
        <dbReference type="EMBL" id="KAF2271290.1"/>
    </source>
</evidence>
<dbReference type="GO" id="GO:0008757">
    <property type="term" value="F:S-adenosylmethionine-dependent methyltransferase activity"/>
    <property type="evidence" value="ECO:0007669"/>
    <property type="project" value="InterPro"/>
</dbReference>
<dbReference type="Pfam" id="PF07942">
    <property type="entry name" value="CARME"/>
    <property type="match status" value="1"/>
</dbReference>
<dbReference type="InterPro" id="IPR029063">
    <property type="entry name" value="SAM-dependent_MTases_sf"/>
</dbReference>
<dbReference type="PANTHER" id="PTHR12303:SF13">
    <property type="match status" value="1"/>
</dbReference>
<reference evidence="2" key="1">
    <citation type="journal article" date="2020" name="Stud. Mycol.">
        <title>101 Dothideomycetes genomes: a test case for predicting lifestyles and emergence of pathogens.</title>
        <authorList>
            <person name="Haridas S."/>
            <person name="Albert R."/>
            <person name="Binder M."/>
            <person name="Bloem J."/>
            <person name="Labutti K."/>
            <person name="Salamov A."/>
            <person name="Andreopoulos B."/>
            <person name="Baker S."/>
            <person name="Barry K."/>
            <person name="Bills G."/>
            <person name="Bluhm B."/>
            <person name="Cannon C."/>
            <person name="Castanera R."/>
            <person name="Culley D."/>
            <person name="Daum C."/>
            <person name="Ezra D."/>
            <person name="Gonzalez J."/>
            <person name="Henrissat B."/>
            <person name="Kuo A."/>
            <person name="Liang C."/>
            <person name="Lipzen A."/>
            <person name="Lutzoni F."/>
            <person name="Magnuson J."/>
            <person name="Mondo S."/>
            <person name="Nolan M."/>
            <person name="Ohm R."/>
            <person name="Pangilinan J."/>
            <person name="Park H.-J."/>
            <person name="Ramirez L."/>
            <person name="Alfaro M."/>
            <person name="Sun H."/>
            <person name="Tritt A."/>
            <person name="Yoshinaga Y."/>
            <person name="Zwiers L.-H."/>
            <person name="Turgeon B."/>
            <person name="Goodwin S."/>
            <person name="Spatafora J."/>
            <person name="Crous P."/>
            <person name="Grigoriev I."/>
        </authorList>
    </citation>
    <scope>NUCLEOTIDE SEQUENCE</scope>
    <source>
        <strain evidence="2">CBS 379.55</strain>
    </source>
</reference>
<dbReference type="GO" id="GO:0032259">
    <property type="term" value="P:methylation"/>
    <property type="evidence" value="ECO:0007669"/>
    <property type="project" value="UniProtKB-KW"/>
</dbReference>
<name>A0A6A6J3Z3_WESOR</name>
<dbReference type="CDD" id="cd02440">
    <property type="entry name" value="AdoMet_MTases"/>
    <property type="match status" value="1"/>
</dbReference>
<dbReference type="GeneID" id="54555002"/>
<dbReference type="Proteomes" id="UP000800097">
    <property type="component" value="Unassembled WGS sequence"/>
</dbReference>
<dbReference type="RefSeq" id="XP_033648829.1">
    <property type="nucleotide sequence ID" value="XM_033801827.1"/>
</dbReference>
<dbReference type="InterPro" id="IPR012901">
    <property type="entry name" value="CARME"/>
</dbReference>
<dbReference type="AlphaFoldDB" id="A0A6A6J3Z3"/>
<keyword evidence="2" id="KW-0808">Transferase</keyword>
<keyword evidence="3" id="KW-1185">Reference proteome</keyword>